<keyword evidence="3" id="KW-0406">Ion transport</keyword>
<keyword evidence="1" id="KW-1133">Transmembrane helix</keyword>
<feature type="transmembrane region" description="Helical" evidence="1">
    <location>
        <begin position="33"/>
        <end position="50"/>
    </location>
</feature>
<reference evidence="3 4" key="1">
    <citation type="submission" date="2021-04" db="EMBL/GenBank/DDBJ databases">
        <authorList>
            <person name="Huq M.A."/>
        </authorList>
    </citation>
    <scope>NUCLEOTIDE SEQUENCE [LARGE SCALE GENOMIC DNA]</scope>
    <source>
        <strain evidence="3 4">MAH-13</strain>
    </source>
</reference>
<organism evidence="3 4">
    <name type="scientific">Frateuria flava</name>
    <dbReference type="NCBI Taxonomy" id="2821489"/>
    <lineage>
        <taxon>Bacteria</taxon>
        <taxon>Pseudomonadati</taxon>
        <taxon>Pseudomonadota</taxon>
        <taxon>Gammaproteobacteria</taxon>
        <taxon>Lysobacterales</taxon>
        <taxon>Rhodanobacteraceae</taxon>
        <taxon>Frateuria</taxon>
    </lineage>
</organism>
<comment type="caution">
    <text evidence="3">The sequence shown here is derived from an EMBL/GenBank/DDBJ whole genome shotgun (WGS) entry which is preliminary data.</text>
</comment>
<name>A0ABS4DI81_9GAMM</name>
<keyword evidence="3" id="KW-0813">Transport</keyword>
<accession>A0ABS4DI81</accession>
<dbReference type="GO" id="GO:0034220">
    <property type="term" value="P:monoatomic ion transmembrane transport"/>
    <property type="evidence" value="ECO:0007669"/>
    <property type="project" value="UniProtKB-KW"/>
</dbReference>
<evidence type="ECO:0000256" key="1">
    <source>
        <dbReference type="SAM" id="Phobius"/>
    </source>
</evidence>
<dbReference type="Proteomes" id="UP000823790">
    <property type="component" value="Unassembled WGS sequence"/>
</dbReference>
<evidence type="ECO:0000313" key="4">
    <source>
        <dbReference type="Proteomes" id="UP000823790"/>
    </source>
</evidence>
<feature type="domain" description="Potassium channel" evidence="2">
    <location>
        <begin position="137"/>
        <end position="205"/>
    </location>
</feature>
<keyword evidence="1" id="KW-0812">Transmembrane</keyword>
<dbReference type="Gene3D" id="1.10.287.70">
    <property type="match status" value="1"/>
</dbReference>
<dbReference type="SUPFAM" id="SSF81324">
    <property type="entry name" value="Voltage-gated potassium channels"/>
    <property type="match status" value="1"/>
</dbReference>
<dbReference type="Pfam" id="PF07885">
    <property type="entry name" value="Ion_trans_2"/>
    <property type="match status" value="1"/>
</dbReference>
<evidence type="ECO:0000259" key="2">
    <source>
        <dbReference type="Pfam" id="PF07885"/>
    </source>
</evidence>
<evidence type="ECO:0000313" key="3">
    <source>
        <dbReference type="EMBL" id="MBP1472762.1"/>
    </source>
</evidence>
<gene>
    <name evidence="3" type="ORF">J7I44_00485</name>
</gene>
<feature type="transmembrane region" description="Helical" evidence="1">
    <location>
        <begin position="161"/>
        <end position="179"/>
    </location>
</feature>
<dbReference type="EMBL" id="JAGJRS010000002">
    <property type="protein sequence ID" value="MBP1472762.1"/>
    <property type="molecule type" value="Genomic_DNA"/>
</dbReference>
<feature type="transmembrane region" description="Helical" evidence="1">
    <location>
        <begin position="116"/>
        <end position="141"/>
    </location>
</feature>
<feature type="transmembrane region" description="Helical" evidence="1">
    <location>
        <begin position="57"/>
        <end position="77"/>
    </location>
</feature>
<proteinExistence type="predicted"/>
<protein>
    <submittedName>
        <fullName evidence="3">Two pore domain potassium channel family protein</fullName>
    </submittedName>
</protein>
<keyword evidence="1" id="KW-0472">Membrane</keyword>
<keyword evidence="3" id="KW-0407">Ion channel</keyword>
<feature type="transmembrane region" description="Helical" evidence="1">
    <location>
        <begin position="83"/>
        <end position="104"/>
    </location>
</feature>
<sequence length="215" mass="23111">MLLRRHPSALLLLAQLACVLLYPFVEQTHAARILVGAFGVLILLLALRMIGHTSARLWPGLCLAAAAVVLNALYIGLGIEQLLPWQAALEAAFYFYAAGSLVSYMLADRRATTDELYAAGATLTLLVWAFSYLLVLCQAWQPGAFGGAVDVGAPRAWTDLVFLSFALFTSTGIGDVIPLSPLARAIASLEMFTGVMYLALVVSRLIGLSVAQRRD</sequence>
<keyword evidence="4" id="KW-1185">Reference proteome</keyword>
<feature type="transmembrane region" description="Helical" evidence="1">
    <location>
        <begin position="191"/>
        <end position="211"/>
    </location>
</feature>
<dbReference type="InterPro" id="IPR013099">
    <property type="entry name" value="K_chnl_dom"/>
</dbReference>